<accession>A0A2D2LSV1</accession>
<comment type="function">
    <text evidence="7">Functions as a peptidoglycan terminase that cleaves nascent peptidoglycan strands endolytically to terminate their elongation.</text>
</comment>
<evidence type="ECO:0000256" key="4">
    <source>
        <dbReference type="ARBA" id="ARBA00023136"/>
    </source>
</evidence>
<keyword evidence="5 7" id="KW-0456">Lyase</keyword>
<dbReference type="CDD" id="cd08010">
    <property type="entry name" value="MltG_like"/>
    <property type="match status" value="1"/>
</dbReference>
<evidence type="ECO:0000256" key="8">
    <source>
        <dbReference type="SAM" id="MobiDB-lite"/>
    </source>
</evidence>
<comment type="catalytic activity">
    <reaction evidence="7">
        <text>a peptidoglycan chain = a peptidoglycan chain with N-acetyl-1,6-anhydromuramyl-[peptide] at the reducing end + a peptidoglycan chain with N-acetylglucosamine at the non-reducing end.</text>
        <dbReference type="EC" id="4.2.2.29"/>
    </reaction>
</comment>
<organism evidence="9 10">
    <name type="scientific">Faucicola osloensis</name>
    <name type="common">Moraxella osloensis</name>
    <dbReference type="NCBI Taxonomy" id="34062"/>
    <lineage>
        <taxon>Bacteria</taxon>
        <taxon>Pseudomonadati</taxon>
        <taxon>Pseudomonadota</taxon>
        <taxon>Gammaproteobacteria</taxon>
        <taxon>Moraxellales</taxon>
        <taxon>Moraxellaceae</taxon>
        <taxon>Faucicola</taxon>
    </lineage>
</organism>
<dbReference type="EMBL" id="CP024443">
    <property type="protein sequence ID" value="ATR78101.1"/>
    <property type="molecule type" value="Genomic_DNA"/>
</dbReference>
<evidence type="ECO:0000256" key="5">
    <source>
        <dbReference type="ARBA" id="ARBA00023239"/>
    </source>
</evidence>
<dbReference type="NCBIfam" id="TIGR00247">
    <property type="entry name" value="endolytic transglycosylase MltG"/>
    <property type="match status" value="1"/>
</dbReference>
<reference evidence="10" key="1">
    <citation type="submission" date="2017-11" db="EMBL/GenBank/DDBJ databases">
        <title>Complete genome sequence of Moraxella osloensis NP7 isolated from human skin.</title>
        <authorList>
            <person name="Lee K."/>
            <person name="Lim J.Y."/>
            <person name="Hwang I."/>
        </authorList>
    </citation>
    <scope>NUCLEOTIDE SEQUENCE [LARGE SCALE GENOMIC DNA]</scope>
    <source>
        <strain evidence="10">NP7</strain>
    </source>
</reference>
<dbReference type="AlphaFoldDB" id="A0A2D2LSV1"/>
<dbReference type="Proteomes" id="UP000229340">
    <property type="component" value="Chromosome"/>
</dbReference>
<name>A0A2D2LSV1_FAUOS</name>
<evidence type="ECO:0000256" key="6">
    <source>
        <dbReference type="ARBA" id="ARBA00023316"/>
    </source>
</evidence>
<evidence type="ECO:0000313" key="10">
    <source>
        <dbReference type="Proteomes" id="UP000229340"/>
    </source>
</evidence>
<keyword evidence="3 7" id="KW-1133">Transmembrane helix</keyword>
<keyword evidence="7" id="KW-0997">Cell inner membrane</keyword>
<dbReference type="PANTHER" id="PTHR30518">
    <property type="entry name" value="ENDOLYTIC MUREIN TRANSGLYCOSYLASE"/>
    <property type="match status" value="1"/>
</dbReference>
<proteinExistence type="inferred from homology"/>
<dbReference type="Pfam" id="PF02618">
    <property type="entry name" value="YceG"/>
    <property type="match status" value="1"/>
</dbReference>
<dbReference type="Gene3D" id="3.30.160.60">
    <property type="entry name" value="Classic Zinc Finger"/>
    <property type="match status" value="1"/>
</dbReference>
<feature type="region of interest" description="Disordered" evidence="8">
    <location>
        <begin position="1"/>
        <end position="70"/>
    </location>
</feature>
<dbReference type="GO" id="GO:0009252">
    <property type="term" value="P:peptidoglycan biosynthetic process"/>
    <property type="evidence" value="ECO:0007669"/>
    <property type="project" value="UniProtKB-UniRule"/>
</dbReference>
<feature type="compositionally biased region" description="Polar residues" evidence="8">
    <location>
        <begin position="1"/>
        <end position="14"/>
    </location>
</feature>
<evidence type="ECO:0000256" key="3">
    <source>
        <dbReference type="ARBA" id="ARBA00022989"/>
    </source>
</evidence>
<keyword evidence="1 7" id="KW-1003">Cell membrane</keyword>
<keyword evidence="2 7" id="KW-0812">Transmembrane</keyword>
<protein>
    <recommendedName>
        <fullName evidence="7">Endolytic murein transglycosylase</fullName>
        <ecNumber evidence="7">4.2.2.29</ecNumber>
    </recommendedName>
    <alternativeName>
        <fullName evidence="7">Peptidoglycan lytic transglycosylase</fullName>
    </alternativeName>
    <alternativeName>
        <fullName evidence="7">Peptidoglycan polymerization terminase</fullName>
    </alternativeName>
</protein>
<dbReference type="GO" id="GO:0005886">
    <property type="term" value="C:plasma membrane"/>
    <property type="evidence" value="ECO:0007669"/>
    <property type="project" value="UniProtKB-SubCell"/>
</dbReference>
<dbReference type="EC" id="4.2.2.29" evidence="7"/>
<feature type="transmembrane region" description="Helical" evidence="7">
    <location>
        <begin position="95"/>
        <end position="114"/>
    </location>
</feature>
<dbReference type="RefSeq" id="WP_100269463.1">
    <property type="nucleotide sequence ID" value="NZ_CP024443.1"/>
</dbReference>
<dbReference type="STRING" id="34062.AXE82_08625"/>
<evidence type="ECO:0000313" key="9">
    <source>
        <dbReference type="EMBL" id="ATR78101.1"/>
    </source>
</evidence>
<dbReference type="PANTHER" id="PTHR30518:SF2">
    <property type="entry name" value="ENDOLYTIC MUREIN TRANSGLYCOSYLASE"/>
    <property type="match status" value="1"/>
</dbReference>
<dbReference type="InterPro" id="IPR003770">
    <property type="entry name" value="MLTG-like"/>
</dbReference>
<sequence length="438" mass="49249">MNDPSNNNLSSTPGGSEHHPTQPSDAPHAADIPDSQLQDNHSKDKGIDGEDITDKDDEDPHSKNVNGNDACLINRSTREFNDNITGRNKKNKYRLLGLLGFVVLVLGWLLFAWYNTLYGTITQPKQMVTINKGQTYYALVDDWDKKKKLFVAPLAKLYIKMTVDKPLHPGVYQLPENPSFANYLAMLQQGEKVAFIKVQIIEGKTAKDLYQHLTDNKGIKKEVIQGGKVDVDKLGLNIPADYHPNGNLEGWFSPDTYYFNEGSSDKKVLTHLFNRQHTALMENWNNRQANLPYKTPYEALIMASIIEKETSVESERGEVAGVFVNRLKRNMRLQTDPTVIYGMGDRYDGNIRKSDLEEKTAYNTYQIDGLPPTPIALPSIASIKAALNPNQTDSLYFVATGNGGHKFTSNLEDHNQAVQDYLRVMREKRASQNSQSGQ</sequence>
<evidence type="ECO:0000256" key="7">
    <source>
        <dbReference type="HAMAP-Rule" id="MF_02065"/>
    </source>
</evidence>
<comment type="subcellular location">
    <subcellularLocation>
        <location evidence="7">Cell inner membrane</location>
        <topology evidence="7">Single-pass membrane protein</topology>
    </subcellularLocation>
</comment>
<feature type="site" description="Important for catalytic activity" evidence="7">
    <location>
        <position position="309"/>
    </location>
</feature>
<dbReference type="HAMAP" id="MF_02065">
    <property type="entry name" value="MltG"/>
    <property type="match status" value="1"/>
</dbReference>
<comment type="similarity">
    <text evidence="7">Belongs to the transglycosylase MltG family.</text>
</comment>
<evidence type="ECO:0000256" key="2">
    <source>
        <dbReference type="ARBA" id="ARBA00022692"/>
    </source>
</evidence>
<dbReference type="FunFam" id="3.30.160.60:FF:000242">
    <property type="entry name" value="Endolytic murein transglycosylase"/>
    <property type="match status" value="1"/>
</dbReference>
<keyword evidence="6 7" id="KW-0961">Cell wall biogenesis/degradation</keyword>
<dbReference type="GO" id="GO:0008932">
    <property type="term" value="F:lytic endotransglycosylase activity"/>
    <property type="evidence" value="ECO:0007669"/>
    <property type="project" value="UniProtKB-UniRule"/>
</dbReference>
<gene>
    <name evidence="7" type="primary">mltG</name>
    <name evidence="9" type="ORF">NP7_01720</name>
</gene>
<dbReference type="GO" id="GO:0071555">
    <property type="term" value="P:cell wall organization"/>
    <property type="evidence" value="ECO:0007669"/>
    <property type="project" value="UniProtKB-KW"/>
</dbReference>
<feature type="compositionally biased region" description="Acidic residues" evidence="8">
    <location>
        <begin position="49"/>
        <end position="59"/>
    </location>
</feature>
<evidence type="ECO:0000256" key="1">
    <source>
        <dbReference type="ARBA" id="ARBA00022475"/>
    </source>
</evidence>
<keyword evidence="4 7" id="KW-0472">Membrane</keyword>